<proteinExistence type="predicted"/>
<dbReference type="GeneID" id="26040384"/>
<keyword evidence="2" id="KW-1185">Reference proteome</keyword>
<reference evidence="1 2" key="1">
    <citation type="journal article" date="2015" name="Genome Announc.">
        <title>Complete Genome Sequence of Citrobacter Phage CVT22 Isolated from the Gut of the Formosan Subterranean Termite, Coptotermes formosanus Shiraki.</title>
        <authorList>
            <person name="Tikhe C.V."/>
            <person name="Martin T.M."/>
            <person name="Gissendanner C.R."/>
            <person name="Husseneder C."/>
        </authorList>
    </citation>
    <scope>NUCLEOTIDE SEQUENCE [LARGE SCALE GENOMIC DNA]</scope>
</reference>
<protein>
    <submittedName>
        <fullName evidence="1">Uncharacterized protein</fullName>
    </submittedName>
</protein>
<dbReference type="KEGG" id="vg:26040384"/>
<evidence type="ECO:0000313" key="2">
    <source>
        <dbReference type="Proteomes" id="UP000202282"/>
    </source>
</evidence>
<dbReference type="EMBL" id="KP774835">
    <property type="protein sequence ID" value="AJT60762.1"/>
    <property type="molecule type" value="Genomic_DNA"/>
</dbReference>
<name>A0A0R6C6V4_9CAUD</name>
<accession>A0A0R6C6V4</accession>
<sequence>MNETIWQVKDNANHFYKIVENIDGKVVMNLCTKDLHRLEIEEEWSKSCFSIEEFMKDVNAEDGSFILYREAQPLTLENE</sequence>
<dbReference type="RefSeq" id="YP_009168441.1">
    <property type="nucleotide sequence ID" value="NC_027988.2"/>
</dbReference>
<evidence type="ECO:0000313" key="1">
    <source>
        <dbReference type="EMBL" id="AJT60762.1"/>
    </source>
</evidence>
<dbReference type="Proteomes" id="UP000202282">
    <property type="component" value="Segment"/>
</dbReference>
<organism evidence="1 2">
    <name type="scientific">Citrobacter phage CVT22</name>
    <dbReference type="NCBI Taxonomy" id="1622234"/>
    <lineage>
        <taxon>Viruses</taxon>
        <taxon>Duplodnaviria</taxon>
        <taxon>Heunggongvirae</taxon>
        <taxon>Uroviricota</taxon>
        <taxon>Caudoviricetes</taxon>
        <taxon>Zobellviridae</taxon>
        <taxon>Citrovirus</taxon>
        <taxon>Citrovirus coptotermitis</taxon>
    </lineage>
</organism>